<dbReference type="Pfam" id="PF07411">
    <property type="entry name" value="DUF1508"/>
    <property type="match status" value="1"/>
</dbReference>
<feature type="domain" description="DUF1508" evidence="2">
    <location>
        <begin position="11"/>
        <end position="55"/>
    </location>
</feature>
<feature type="region of interest" description="Disordered" evidence="1">
    <location>
        <begin position="51"/>
        <end position="94"/>
    </location>
</feature>
<evidence type="ECO:0000313" key="4">
    <source>
        <dbReference type="EMBL" id="QGL47765.1"/>
    </source>
</evidence>
<dbReference type="Proteomes" id="UP000477779">
    <property type="component" value="Unassembled WGS sequence"/>
</dbReference>
<evidence type="ECO:0000313" key="3">
    <source>
        <dbReference type="EMBL" id="NES27499.1"/>
    </source>
</evidence>
<dbReference type="EMBL" id="CP045309">
    <property type="protein sequence ID" value="QGL47765.1"/>
    <property type="molecule type" value="Genomic_DNA"/>
</dbReference>
<dbReference type="SUPFAM" id="SSF160113">
    <property type="entry name" value="YegP-like"/>
    <property type="match status" value="1"/>
</dbReference>
<evidence type="ECO:0000313" key="6">
    <source>
        <dbReference type="Proteomes" id="UP000477779"/>
    </source>
</evidence>
<dbReference type="RefSeq" id="WP_154227101.1">
    <property type="nucleotide sequence ID" value="NZ_CP045309.1"/>
</dbReference>
<protein>
    <submittedName>
        <fullName evidence="4">DUF1508 domain-containing protein</fullName>
    </submittedName>
    <submittedName>
        <fullName evidence="3">YegP family protein</fullName>
    </submittedName>
</protein>
<dbReference type="EMBL" id="JAAHBZ010000002">
    <property type="protein sequence ID" value="NES27499.1"/>
    <property type="molecule type" value="Genomic_DNA"/>
</dbReference>
<dbReference type="Gene3D" id="2.30.29.80">
    <property type="match status" value="1"/>
</dbReference>
<dbReference type="AlphaFoldDB" id="A0AAJ3DI90"/>
<dbReference type="Proteomes" id="UP000402241">
    <property type="component" value="Chromosome"/>
</dbReference>
<proteinExistence type="predicted"/>
<name>A0AAJ3DI90_9ACTN</name>
<dbReference type="InterPro" id="IPR036913">
    <property type="entry name" value="YegP-like_sf"/>
</dbReference>
<accession>A0AAJ3DI90</accession>
<reference evidence="4 5" key="1">
    <citation type="submission" date="2019-10" db="EMBL/GenBank/DDBJ databases">
        <title>Genome Sequence of Micromonospora terminaliae DSM 101760.</title>
        <authorList>
            <person name="Guo L."/>
        </authorList>
    </citation>
    <scope>NUCLEOTIDE SEQUENCE [LARGE SCALE GENOMIC DNA]</scope>
    <source>
        <strain evidence="4 5">DSM 101760</strain>
    </source>
</reference>
<keyword evidence="5" id="KW-1185">Reference proteome</keyword>
<organism evidence="3 6">
    <name type="scientific">Micromonospora terminaliae</name>
    <dbReference type="NCBI Taxonomy" id="1914461"/>
    <lineage>
        <taxon>Bacteria</taxon>
        <taxon>Bacillati</taxon>
        <taxon>Actinomycetota</taxon>
        <taxon>Actinomycetes</taxon>
        <taxon>Micromonosporales</taxon>
        <taxon>Micromonosporaceae</taxon>
        <taxon>Micromonospora</taxon>
    </lineage>
</organism>
<evidence type="ECO:0000313" key="5">
    <source>
        <dbReference type="Proteomes" id="UP000402241"/>
    </source>
</evidence>
<reference evidence="3 6" key="2">
    <citation type="submission" date="2020-02" db="EMBL/GenBank/DDBJ databases">
        <title>WGS of Micromonospora spp. isolated from hot spring.</title>
        <authorList>
            <person name="Thawai C."/>
        </authorList>
    </citation>
    <scope>NUCLEOTIDE SEQUENCE [LARGE SCALE GENOMIC DNA]</scope>
    <source>
        <strain evidence="3 6">TMS7</strain>
    </source>
</reference>
<evidence type="ECO:0000256" key="1">
    <source>
        <dbReference type="SAM" id="MobiDB-lite"/>
    </source>
</evidence>
<sequence>MKFLIAAADTGTYGFTLLDDEGQVIATGRQYPDKAAALAVVADMMREIGSAEIEERAEPAEPAAPTGQGGTPPSRTVRGEPDLARIGRSGIPPV</sequence>
<gene>
    <name evidence="3" type="ORF">G3561_08020</name>
    <name evidence="4" type="ORF">GCE86_12460</name>
</gene>
<evidence type="ECO:0000259" key="2">
    <source>
        <dbReference type="Pfam" id="PF07411"/>
    </source>
</evidence>
<dbReference type="InterPro" id="IPR010879">
    <property type="entry name" value="DUF1508"/>
</dbReference>